<organism evidence="1 2">
    <name type="scientific">Nitrosomonas ureae</name>
    <dbReference type="NCBI Taxonomy" id="44577"/>
    <lineage>
        <taxon>Bacteria</taxon>
        <taxon>Pseudomonadati</taxon>
        <taxon>Pseudomonadota</taxon>
        <taxon>Betaproteobacteria</taxon>
        <taxon>Nitrosomonadales</taxon>
        <taxon>Nitrosomonadaceae</taxon>
        <taxon>Nitrosomonas</taxon>
    </lineage>
</organism>
<evidence type="ECO:0000313" key="2">
    <source>
        <dbReference type="Proteomes" id="UP000242498"/>
    </source>
</evidence>
<dbReference type="EMBL" id="LT907782">
    <property type="protein sequence ID" value="SNX59077.1"/>
    <property type="molecule type" value="Genomic_DNA"/>
</dbReference>
<dbReference type="InterPro" id="IPR026365">
    <property type="entry name" value="BcepMu_gp16"/>
</dbReference>
<reference evidence="1 2" key="1">
    <citation type="submission" date="2017-08" db="EMBL/GenBank/DDBJ databases">
        <authorList>
            <person name="de Groot N.N."/>
        </authorList>
    </citation>
    <scope>NUCLEOTIDE SEQUENCE [LARGE SCALE GENOMIC DNA]</scope>
    <source>
        <strain evidence="1 2">Nm15</strain>
    </source>
</reference>
<accession>A0A285BUW7</accession>
<sequence>MKTQNIRTPQQVREDFFRKGISMASWAKNNGFSPVTVF</sequence>
<dbReference type="RefSeq" id="WP_197702894.1">
    <property type="nucleotide sequence ID" value="NZ_LT907782.1"/>
</dbReference>
<dbReference type="AlphaFoldDB" id="A0A285BUW7"/>
<name>A0A285BUW7_9PROT</name>
<gene>
    <name evidence="1" type="ORF">SAMN06296273_0516</name>
</gene>
<dbReference type="Proteomes" id="UP000242498">
    <property type="component" value="Chromosome I"/>
</dbReference>
<protein>
    <submittedName>
        <fullName evidence="1">Phage-associated protein, BcepMu gp16 family</fullName>
    </submittedName>
</protein>
<evidence type="ECO:0000313" key="1">
    <source>
        <dbReference type="EMBL" id="SNX59077.1"/>
    </source>
</evidence>
<proteinExistence type="predicted"/>
<dbReference type="NCBIfam" id="TIGR04111">
    <property type="entry name" value="BcepMu_gp16"/>
    <property type="match status" value="1"/>
</dbReference>